<dbReference type="OMA" id="QNHELEN"/>
<dbReference type="PROSITE" id="PS00028">
    <property type="entry name" value="ZINC_FINGER_C2H2_1"/>
    <property type="match status" value="1"/>
</dbReference>
<proteinExistence type="predicted"/>
<protein>
    <recommendedName>
        <fullName evidence="2">C2H2-type domain-containing protein</fullName>
    </recommendedName>
</protein>
<sequence length="370" mass="42301">MELTCFKCNRRIRVNEGTKELAVHLRWVHGIWGSTEERLICCQNGCMKTFTLMNSFLRHIRLFHMFAPIIKNPNGQEIQNHELENDEHNAGSDSEPEEEDQDADDPEQADIEYFNNFDEDLVKQVAALLIVKLRSSASVTFSTRDKVINGTKVIFSNTLQALRQHTLSVMQNHGIDPNADDVQELFGKFSSLENPFSGLETPHQQMNYMLDRLLLVPPVETALGTRIDQAVDRKTGQTIQKLVTETFQYIPVLEVLKLVLNEQVRQLVDSEKKSPQGYFIGYQDGYSAGQHGFLIDHPKALRFQLYYDDVEVVNPLGSKTGIHKLGLFYYSIQNLPHHYNSSMNSIFLLVVCYSADLKKYGFAPIFETVH</sequence>
<dbReference type="RefSeq" id="XP_038063309.1">
    <property type="nucleotide sequence ID" value="XM_038207381.1"/>
</dbReference>
<name>A0A914AIT8_PATMI</name>
<dbReference type="EnsemblMetazoa" id="XM_038207381.1">
    <property type="protein sequence ID" value="XP_038063309.1"/>
    <property type="gene ID" value="LOC119734000"/>
</dbReference>
<organism evidence="3 4">
    <name type="scientific">Patiria miniata</name>
    <name type="common">Bat star</name>
    <name type="synonym">Asterina miniata</name>
    <dbReference type="NCBI Taxonomy" id="46514"/>
    <lineage>
        <taxon>Eukaryota</taxon>
        <taxon>Metazoa</taxon>
        <taxon>Echinodermata</taxon>
        <taxon>Eleutherozoa</taxon>
        <taxon>Asterozoa</taxon>
        <taxon>Asteroidea</taxon>
        <taxon>Valvatacea</taxon>
        <taxon>Valvatida</taxon>
        <taxon>Asterinidae</taxon>
        <taxon>Patiria</taxon>
    </lineage>
</organism>
<accession>A0A914AIT8</accession>
<evidence type="ECO:0000313" key="4">
    <source>
        <dbReference type="Proteomes" id="UP000887568"/>
    </source>
</evidence>
<dbReference type="GeneID" id="119734000"/>
<keyword evidence="4" id="KW-1185">Reference proteome</keyword>
<dbReference type="AlphaFoldDB" id="A0A914AIT8"/>
<evidence type="ECO:0000256" key="1">
    <source>
        <dbReference type="SAM" id="MobiDB-lite"/>
    </source>
</evidence>
<dbReference type="InterPro" id="IPR013087">
    <property type="entry name" value="Znf_C2H2_type"/>
</dbReference>
<feature type="domain" description="C2H2-type" evidence="2">
    <location>
        <begin position="41"/>
        <end position="64"/>
    </location>
</feature>
<dbReference type="OrthoDB" id="7697851at2759"/>
<dbReference type="Proteomes" id="UP000887568">
    <property type="component" value="Unplaced"/>
</dbReference>
<evidence type="ECO:0000259" key="2">
    <source>
        <dbReference type="PROSITE" id="PS00028"/>
    </source>
</evidence>
<reference evidence="3" key="1">
    <citation type="submission" date="2022-11" db="UniProtKB">
        <authorList>
            <consortium name="EnsemblMetazoa"/>
        </authorList>
    </citation>
    <scope>IDENTIFICATION</scope>
</reference>
<feature type="region of interest" description="Disordered" evidence="1">
    <location>
        <begin position="85"/>
        <end position="105"/>
    </location>
</feature>
<feature type="compositionally biased region" description="Acidic residues" evidence="1">
    <location>
        <begin position="94"/>
        <end position="105"/>
    </location>
</feature>
<evidence type="ECO:0000313" key="3">
    <source>
        <dbReference type="EnsemblMetazoa" id="XP_038063309.1"/>
    </source>
</evidence>